<name>A0AAD8Y4T4_9STRA</name>
<proteinExistence type="predicted"/>
<sequence length="130" mass="14254">MKALLLCSEDDEGDDDLEAVGQVNGILRSAGLSDLLDTNRLGNANADDDDASSKRRRGNDSQPIQQGHSRKTRISFELHPHLILHDLFAELDMAENAQAISDDEEELEVEDEKQPSQGQGSTKPNGKKES</sequence>
<reference evidence="2" key="1">
    <citation type="submission" date="2023-06" db="EMBL/GenBank/DDBJ databases">
        <title>Survivors Of The Sea: Transcriptome response of Skeletonema marinoi to long-term dormancy.</title>
        <authorList>
            <person name="Pinder M.I.M."/>
            <person name="Kourtchenko O."/>
            <person name="Robertson E.K."/>
            <person name="Larsson T."/>
            <person name="Maumus F."/>
            <person name="Osuna-Cruz C.M."/>
            <person name="Vancaester E."/>
            <person name="Stenow R."/>
            <person name="Vandepoele K."/>
            <person name="Ploug H."/>
            <person name="Bruchert V."/>
            <person name="Godhe A."/>
            <person name="Topel M."/>
        </authorList>
    </citation>
    <scope>NUCLEOTIDE SEQUENCE</scope>
    <source>
        <strain evidence="2">R05AC</strain>
    </source>
</reference>
<comment type="caution">
    <text evidence="2">The sequence shown here is derived from an EMBL/GenBank/DDBJ whole genome shotgun (WGS) entry which is preliminary data.</text>
</comment>
<feature type="region of interest" description="Disordered" evidence="1">
    <location>
        <begin position="34"/>
        <end position="74"/>
    </location>
</feature>
<accession>A0AAD8Y4T4</accession>
<dbReference type="EMBL" id="JATAAI010000019">
    <property type="protein sequence ID" value="KAK1739135.1"/>
    <property type="molecule type" value="Genomic_DNA"/>
</dbReference>
<evidence type="ECO:0000256" key="1">
    <source>
        <dbReference type="SAM" id="MobiDB-lite"/>
    </source>
</evidence>
<organism evidence="2 3">
    <name type="scientific">Skeletonema marinoi</name>
    <dbReference type="NCBI Taxonomy" id="267567"/>
    <lineage>
        <taxon>Eukaryota</taxon>
        <taxon>Sar</taxon>
        <taxon>Stramenopiles</taxon>
        <taxon>Ochrophyta</taxon>
        <taxon>Bacillariophyta</taxon>
        <taxon>Coscinodiscophyceae</taxon>
        <taxon>Thalassiosirophycidae</taxon>
        <taxon>Thalassiosirales</taxon>
        <taxon>Skeletonemataceae</taxon>
        <taxon>Skeletonema</taxon>
        <taxon>Skeletonema marinoi-dohrnii complex</taxon>
    </lineage>
</organism>
<dbReference type="AlphaFoldDB" id="A0AAD8Y4T4"/>
<keyword evidence="3" id="KW-1185">Reference proteome</keyword>
<feature type="compositionally biased region" description="Polar residues" evidence="1">
    <location>
        <begin position="115"/>
        <end position="124"/>
    </location>
</feature>
<feature type="region of interest" description="Disordered" evidence="1">
    <location>
        <begin position="95"/>
        <end position="130"/>
    </location>
</feature>
<feature type="compositionally biased region" description="Acidic residues" evidence="1">
    <location>
        <begin position="101"/>
        <end position="111"/>
    </location>
</feature>
<evidence type="ECO:0000313" key="2">
    <source>
        <dbReference type="EMBL" id="KAK1739135.1"/>
    </source>
</evidence>
<evidence type="ECO:0000313" key="3">
    <source>
        <dbReference type="Proteomes" id="UP001224775"/>
    </source>
</evidence>
<dbReference type="Proteomes" id="UP001224775">
    <property type="component" value="Unassembled WGS sequence"/>
</dbReference>
<gene>
    <name evidence="2" type="ORF">QTG54_010451</name>
</gene>
<protein>
    <submittedName>
        <fullName evidence="2">Uncharacterized protein</fullName>
    </submittedName>
</protein>